<dbReference type="SUPFAM" id="SSF143100">
    <property type="entry name" value="TTHA1013/TTHA0281-like"/>
    <property type="match status" value="1"/>
</dbReference>
<evidence type="ECO:0000313" key="1">
    <source>
        <dbReference type="EMBL" id="EHK56929.1"/>
    </source>
</evidence>
<dbReference type="OrthoDB" id="9807959at2"/>
<gene>
    <name evidence="1" type="ORF">MAXJ12_12727</name>
</gene>
<name>H0HQW5_9HYPH</name>
<dbReference type="AlphaFoldDB" id="H0HQW5"/>
<dbReference type="Gene3D" id="3.30.160.250">
    <property type="match status" value="1"/>
</dbReference>
<organism evidence="1 2">
    <name type="scientific">Mesorhizobium alhagi CCNWXJ12-2</name>
    <dbReference type="NCBI Taxonomy" id="1107882"/>
    <lineage>
        <taxon>Bacteria</taxon>
        <taxon>Pseudomonadati</taxon>
        <taxon>Pseudomonadota</taxon>
        <taxon>Alphaproteobacteria</taxon>
        <taxon>Hyphomicrobiales</taxon>
        <taxon>Phyllobacteriaceae</taxon>
        <taxon>Allomesorhizobium</taxon>
    </lineage>
</organism>
<reference evidence="1 2" key="1">
    <citation type="journal article" date="2012" name="J. Bacteriol.">
        <title>Draft Genome Sequence of Mesorhizobium alhagi CCNWXJ12-2T, a Novel Salt-Resistant Species Isolated from the Desert of Northwestern China.</title>
        <authorList>
            <person name="Zhou M."/>
            <person name="Chen W."/>
            <person name="Chen H."/>
            <person name="Wei G."/>
        </authorList>
    </citation>
    <scope>NUCLEOTIDE SEQUENCE [LARGE SCALE GENOMIC DNA]</scope>
    <source>
        <strain evidence="1 2">CCNWXJ12-2</strain>
    </source>
</reference>
<proteinExistence type="predicted"/>
<accession>H0HQW5</accession>
<sequence>MKYVYAAHLAPEADGGFLVTFPDVPEAITQGDDRADALASAAEALGLALRGVLVDGESLPAPVASGGDLVPVAVDPETAMKLAVVEAFRAAGISKTELARRLGKAENEARRILDPDHGTRPALLAAALAALGKQVVVDVRDAA</sequence>
<evidence type="ECO:0000313" key="2">
    <source>
        <dbReference type="Proteomes" id="UP000003250"/>
    </source>
</evidence>
<protein>
    <submittedName>
        <fullName evidence="1">Putative transcriptional regulator</fullName>
    </submittedName>
</protein>
<dbReference type="PATRIC" id="fig|1107882.3.peg.2493"/>
<dbReference type="Proteomes" id="UP000003250">
    <property type="component" value="Unassembled WGS sequence"/>
</dbReference>
<keyword evidence="2" id="KW-1185">Reference proteome</keyword>
<dbReference type="InterPro" id="IPR035069">
    <property type="entry name" value="TTHA1013/TTHA0281-like"/>
</dbReference>
<dbReference type="RefSeq" id="WP_008836175.1">
    <property type="nucleotide sequence ID" value="NZ_AHAM01000096.1"/>
</dbReference>
<dbReference type="EMBL" id="AHAM01000096">
    <property type="protein sequence ID" value="EHK56929.1"/>
    <property type="molecule type" value="Genomic_DNA"/>
</dbReference>